<keyword evidence="7 8" id="KW-0411">Iron-sulfur</keyword>
<comment type="caution">
    <text evidence="10">The sequence shown here is derived from an EMBL/GenBank/DDBJ whole genome shotgun (WGS) entry which is preliminary data.</text>
</comment>
<dbReference type="InterPro" id="IPR033756">
    <property type="entry name" value="YlxH/NBP35"/>
</dbReference>
<comment type="similarity">
    <text evidence="2">In the C-terminal section; belongs to the Mrp/NBP35 ATP-binding proteins family.</text>
</comment>
<keyword evidence="8" id="KW-0378">Hydrolase</keyword>
<keyword evidence="4 8" id="KW-0547">Nucleotide-binding</keyword>
<gene>
    <name evidence="10" type="ORF">IPO85_21100</name>
</gene>
<protein>
    <recommendedName>
        <fullName evidence="8">Iron-sulfur cluster carrier protein</fullName>
    </recommendedName>
</protein>
<evidence type="ECO:0000256" key="6">
    <source>
        <dbReference type="ARBA" id="ARBA00023004"/>
    </source>
</evidence>
<evidence type="ECO:0000256" key="2">
    <source>
        <dbReference type="ARBA" id="ARBA00008205"/>
    </source>
</evidence>
<dbReference type="Pfam" id="PF01883">
    <property type="entry name" value="FeS_assembly_P"/>
    <property type="match status" value="1"/>
</dbReference>
<name>A0A9D7SCM2_9BACT</name>
<dbReference type="GO" id="GO:0016226">
    <property type="term" value="P:iron-sulfur cluster assembly"/>
    <property type="evidence" value="ECO:0007669"/>
    <property type="project" value="InterPro"/>
</dbReference>
<dbReference type="GO" id="GO:0005524">
    <property type="term" value="F:ATP binding"/>
    <property type="evidence" value="ECO:0007669"/>
    <property type="project" value="UniProtKB-UniRule"/>
</dbReference>
<dbReference type="PANTHER" id="PTHR42961:SF2">
    <property type="entry name" value="IRON-SULFUR PROTEIN NUBPL"/>
    <property type="match status" value="1"/>
</dbReference>
<keyword evidence="3 8" id="KW-0479">Metal-binding</keyword>
<dbReference type="GO" id="GO:0140663">
    <property type="term" value="F:ATP-dependent FeS chaperone activity"/>
    <property type="evidence" value="ECO:0007669"/>
    <property type="project" value="InterPro"/>
</dbReference>
<dbReference type="EMBL" id="JADKFW010000021">
    <property type="protein sequence ID" value="MBK9719958.1"/>
    <property type="molecule type" value="Genomic_DNA"/>
</dbReference>
<dbReference type="PROSITE" id="PS01215">
    <property type="entry name" value="MRP"/>
    <property type="match status" value="1"/>
</dbReference>
<dbReference type="InterPro" id="IPR044304">
    <property type="entry name" value="NUBPL-like"/>
</dbReference>
<dbReference type="InterPro" id="IPR034904">
    <property type="entry name" value="FSCA_dom_sf"/>
</dbReference>
<dbReference type="Proteomes" id="UP000808349">
    <property type="component" value="Unassembled WGS sequence"/>
</dbReference>
<dbReference type="HAMAP" id="MF_02040">
    <property type="entry name" value="Mrp_NBP35"/>
    <property type="match status" value="1"/>
</dbReference>
<dbReference type="SUPFAM" id="SSF52540">
    <property type="entry name" value="P-loop containing nucleoside triphosphate hydrolases"/>
    <property type="match status" value="1"/>
</dbReference>
<evidence type="ECO:0000256" key="4">
    <source>
        <dbReference type="ARBA" id="ARBA00022741"/>
    </source>
</evidence>
<sequence length="359" mass="39849">MDNIVEQIIEILSKVIEPNTGKDLIHLRMIRDIHVEGKNIHLKVYLPANNYDKKDILFQDIQDSLTKNFADHEIHAHFVNQTAYSEAPNALLPQIKNFVAVASGKGGVGKSTVAVNLAIALSRLGYKTGILDADLYGPSLPTMFGIKKDKPQVQLIDGKHQLIPILVQGLPVLSLGNIIEADQAVVLRGPRLAAIIKQFFQDAQWPELDYLIIDLPPGTGDVQLTLVQTVPLTGVVMVTTPQEVAIIDAIKAANMFSMEQIKVPILGVIENMSWFQPLDQPDKKYFIFGQNGGQRLAHITHSSLIGQVPLIEKMRQRSDEGLAFELDEHDIYPALFESMAITLHKKVELRNLTLAPTKK</sequence>
<dbReference type="CDD" id="cd02037">
    <property type="entry name" value="Mrp_NBP35"/>
    <property type="match status" value="1"/>
</dbReference>
<keyword evidence="6 8" id="KW-0408">Iron</keyword>
<dbReference type="InterPro" id="IPR002744">
    <property type="entry name" value="MIP18-like"/>
</dbReference>
<dbReference type="InterPro" id="IPR000808">
    <property type="entry name" value="Mrp-like_CS"/>
</dbReference>
<dbReference type="Gene3D" id="3.40.50.300">
    <property type="entry name" value="P-loop containing nucleotide triphosphate hydrolases"/>
    <property type="match status" value="1"/>
</dbReference>
<evidence type="ECO:0000256" key="1">
    <source>
        <dbReference type="ARBA" id="ARBA00007352"/>
    </source>
</evidence>
<dbReference type="AlphaFoldDB" id="A0A9D7SCM2"/>
<dbReference type="Pfam" id="PF10609">
    <property type="entry name" value="ParA"/>
    <property type="match status" value="1"/>
</dbReference>
<feature type="domain" description="MIP18 family-like" evidence="9">
    <location>
        <begin position="6"/>
        <end position="65"/>
    </location>
</feature>
<dbReference type="SUPFAM" id="SSF117916">
    <property type="entry name" value="Fe-S cluster assembly (FSCA) domain-like"/>
    <property type="match status" value="1"/>
</dbReference>
<evidence type="ECO:0000259" key="9">
    <source>
        <dbReference type="Pfam" id="PF01883"/>
    </source>
</evidence>
<dbReference type="PANTHER" id="PTHR42961">
    <property type="entry name" value="IRON-SULFUR PROTEIN NUBPL"/>
    <property type="match status" value="1"/>
</dbReference>
<dbReference type="FunFam" id="3.40.50.300:FF:001119">
    <property type="entry name" value="Iron-sulfur cluster carrier protein"/>
    <property type="match status" value="1"/>
</dbReference>
<evidence type="ECO:0000256" key="8">
    <source>
        <dbReference type="HAMAP-Rule" id="MF_02040"/>
    </source>
</evidence>
<dbReference type="Gene3D" id="3.30.300.130">
    <property type="entry name" value="Fe-S cluster assembly (FSCA)"/>
    <property type="match status" value="1"/>
</dbReference>
<comment type="function">
    <text evidence="8">Binds and transfers iron-sulfur (Fe-S) clusters to target apoproteins. Can hydrolyze ATP.</text>
</comment>
<comment type="similarity">
    <text evidence="1">In the N-terminal section; belongs to the MIP18 family.</text>
</comment>
<dbReference type="InterPro" id="IPR027417">
    <property type="entry name" value="P-loop_NTPase"/>
</dbReference>
<evidence type="ECO:0000256" key="5">
    <source>
        <dbReference type="ARBA" id="ARBA00022840"/>
    </source>
</evidence>
<comment type="subunit">
    <text evidence="8">Homodimer.</text>
</comment>
<proteinExistence type="inferred from homology"/>
<reference evidence="10 11" key="1">
    <citation type="submission" date="2020-10" db="EMBL/GenBank/DDBJ databases">
        <title>Connecting structure to function with the recovery of over 1000 high-quality activated sludge metagenome-assembled genomes encoding full-length rRNA genes using long-read sequencing.</title>
        <authorList>
            <person name="Singleton C.M."/>
            <person name="Petriglieri F."/>
            <person name="Kristensen J.M."/>
            <person name="Kirkegaard R.H."/>
            <person name="Michaelsen T.Y."/>
            <person name="Andersen M.H."/>
            <person name="Karst S.M."/>
            <person name="Dueholm M.S."/>
            <person name="Nielsen P.H."/>
            <person name="Albertsen M."/>
        </authorList>
    </citation>
    <scope>NUCLEOTIDE SEQUENCE [LARGE SCALE GENOMIC DNA]</scope>
    <source>
        <strain evidence="10">Ribe_18-Q3-R11-54_BAT3C.373</strain>
    </source>
</reference>
<dbReference type="GO" id="GO:0046872">
    <property type="term" value="F:metal ion binding"/>
    <property type="evidence" value="ECO:0007669"/>
    <property type="project" value="UniProtKB-KW"/>
</dbReference>
<dbReference type="InterPro" id="IPR019591">
    <property type="entry name" value="Mrp/NBP35_ATP-bd"/>
</dbReference>
<feature type="binding site" evidence="8">
    <location>
        <begin position="104"/>
        <end position="111"/>
    </location>
    <ligand>
        <name>ATP</name>
        <dbReference type="ChEBI" id="CHEBI:30616"/>
    </ligand>
</feature>
<evidence type="ECO:0000313" key="11">
    <source>
        <dbReference type="Proteomes" id="UP000808349"/>
    </source>
</evidence>
<dbReference type="GO" id="GO:0016887">
    <property type="term" value="F:ATP hydrolysis activity"/>
    <property type="evidence" value="ECO:0007669"/>
    <property type="project" value="UniProtKB-UniRule"/>
</dbReference>
<dbReference type="GO" id="GO:0051539">
    <property type="term" value="F:4 iron, 4 sulfur cluster binding"/>
    <property type="evidence" value="ECO:0007669"/>
    <property type="project" value="TreeGrafter"/>
</dbReference>
<comment type="similarity">
    <text evidence="8">Belongs to the Mrp/NBP35 ATP-binding proteins family.</text>
</comment>
<evidence type="ECO:0000256" key="7">
    <source>
        <dbReference type="ARBA" id="ARBA00023014"/>
    </source>
</evidence>
<accession>A0A9D7SCM2</accession>
<keyword evidence="5 8" id="KW-0067">ATP-binding</keyword>
<evidence type="ECO:0000256" key="3">
    <source>
        <dbReference type="ARBA" id="ARBA00022723"/>
    </source>
</evidence>
<organism evidence="10 11">
    <name type="scientific">Candidatus Defluviibacterium haderslevense</name>
    <dbReference type="NCBI Taxonomy" id="2981993"/>
    <lineage>
        <taxon>Bacteria</taxon>
        <taxon>Pseudomonadati</taxon>
        <taxon>Bacteroidota</taxon>
        <taxon>Saprospiria</taxon>
        <taxon>Saprospirales</taxon>
        <taxon>Saprospiraceae</taxon>
        <taxon>Candidatus Defluviibacterium</taxon>
    </lineage>
</organism>
<evidence type="ECO:0000313" key="10">
    <source>
        <dbReference type="EMBL" id="MBK9719958.1"/>
    </source>
</evidence>